<keyword evidence="2 11" id="KW-1003">Cell membrane</keyword>
<dbReference type="PANTHER" id="PTHR30042">
    <property type="entry name" value="POTASSIUM-TRANSPORTING ATPASE C CHAIN"/>
    <property type="match status" value="1"/>
</dbReference>
<dbReference type="EMBL" id="CP097218">
    <property type="protein sequence ID" value="UQN29345.1"/>
    <property type="molecule type" value="Genomic_DNA"/>
</dbReference>
<keyword evidence="14" id="KW-1185">Reference proteome</keyword>
<dbReference type="NCBIfam" id="TIGR00681">
    <property type="entry name" value="kdpC"/>
    <property type="match status" value="1"/>
</dbReference>
<evidence type="ECO:0000256" key="4">
    <source>
        <dbReference type="ARBA" id="ARBA00022692"/>
    </source>
</evidence>
<comment type="similarity">
    <text evidence="11">Belongs to the KdpC family.</text>
</comment>
<keyword evidence="7 11" id="KW-0630">Potassium</keyword>
<evidence type="ECO:0000313" key="13">
    <source>
        <dbReference type="EMBL" id="UQN29345.1"/>
    </source>
</evidence>
<evidence type="ECO:0000256" key="8">
    <source>
        <dbReference type="ARBA" id="ARBA00022989"/>
    </source>
</evidence>
<reference evidence="13" key="1">
    <citation type="submission" date="2022-05" db="EMBL/GenBank/DDBJ databases">
        <title>Genomic analysis of Brachybacterium sp. CBA3104.</title>
        <authorList>
            <person name="Roh S.W."/>
            <person name="Kim Y.B."/>
            <person name="Kim Y."/>
        </authorList>
    </citation>
    <scope>NUCLEOTIDE SEQUENCE</scope>
    <source>
        <strain evidence="13">CBA3104</strain>
    </source>
</reference>
<comment type="subcellular location">
    <subcellularLocation>
        <location evidence="11">Cell membrane</location>
        <topology evidence="11">Single-pass membrane protein</topology>
    </subcellularLocation>
</comment>
<keyword evidence="6 11" id="KW-0067">ATP-binding</keyword>
<evidence type="ECO:0000256" key="6">
    <source>
        <dbReference type="ARBA" id="ARBA00022840"/>
    </source>
</evidence>
<keyword evidence="9 11" id="KW-0406">Ion transport</keyword>
<dbReference type="PANTHER" id="PTHR30042:SF2">
    <property type="entry name" value="POTASSIUM-TRANSPORTING ATPASE KDPC SUBUNIT"/>
    <property type="match status" value="1"/>
</dbReference>
<comment type="subunit">
    <text evidence="11">The system is composed of three essential subunits: KdpA, KdpB and KdpC.</text>
</comment>
<evidence type="ECO:0000256" key="11">
    <source>
        <dbReference type="HAMAP-Rule" id="MF_00276"/>
    </source>
</evidence>
<evidence type="ECO:0000256" key="3">
    <source>
        <dbReference type="ARBA" id="ARBA00022538"/>
    </source>
</evidence>
<evidence type="ECO:0000313" key="14">
    <source>
        <dbReference type="Proteomes" id="UP001055868"/>
    </source>
</evidence>
<evidence type="ECO:0000256" key="2">
    <source>
        <dbReference type="ARBA" id="ARBA00022475"/>
    </source>
</evidence>
<feature type="region of interest" description="Disordered" evidence="12">
    <location>
        <begin position="86"/>
        <end position="105"/>
    </location>
</feature>
<evidence type="ECO:0000256" key="5">
    <source>
        <dbReference type="ARBA" id="ARBA00022741"/>
    </source>
</evidence>
<comment type="function">
    <text evidence="11">Part of the high-affinity ATP-driven potassium transport (or Kdp) system, which catalyzes the hydrolysis of ATP coupled with the electrogenic transport of potassium into the cytoplasm. This subunit acts as a catalytic chaperone that increases the ATP-binding affinity of the ATP-hydrolyzing subunit KdpB by the formation of a transient KdpB/KdpC/ATP ternary complex.</text>
</comment>
<dbReference type="Proteomes" id="UP001055868">
    <property type="component" value="Chromosome"/>
</dbReference>
<dbReference type="PIRSF" id="PIRSF001296">
    <property type="entry name" value="K_ATPase_KdpC"/>
    <property type="match status" value="1"/>
</dbReference>
<keyword evidence="8 11" id="KW-1133">Transmembrane helix</keyword>
<keyword evidence="10 11" id="KW-0472">Membrane</keyword>
<accession>A0ABY4N7F7</accession>
<keyword evidence="3 11" id="KW-0633">Potassium transport</keyword>
<dbReference type="RefSeq" id="WP_249478544.1">
    <property type="nucleotide sequence ID" value="NZ_CP097218.1"/>
</dbReference>
<evidence type="ECO:0000256" key="7">
    <source>
        <dbReference type="ARBA" id="ARBA00022958"/>
    </source>
</evidence>
<proteinExistence type="inferred from homology"/>
<evidence type="ECO:0000256" key="1">
    <source>
        <dbReference type="ARBA" id="ARBA00022448"/>
    </source>
</evidence>
<sequence>MRTSARSALGTLRVALRTLALATLVLGVGYTLVVTALAQVLAPARADGSLLERDGRVVGSALLGQSFADSDGNALPGYFQSRPSAAGEGYDAGASGGSNLGPENPELTARITERRVEIAAREGVAPSAVPADAVTASGSGLDPDISPAYAALQVDRVARERGLAPETVRRLVAQHTDHPVLGPPGVQVLALNLALDEARGAEGGAAR</sequence>
<keyword evidence="4 11" id="KW-0812">Transmembrane</keyword>
<dbReference type="InterPro" id="IPR003820">
    <property type="entry name" value="KdpC"/>
</dbReference>
<dbReference type="Pfam" id="PF02669">
    <property type="entry name" value="KdpC"/>
    <property type="match status" value="1"/>
</dbReference>
<gene>
    <name evidence="11 13" type="primary">kdpC</name>
    <name evidence="13" type="ORF">M4486_17180</name>
</gene>
<organism evidence="13 14">
    <name type="scientific">Brachybacterium kimchii</name>
    <dbReference type="NCBI Taxonomy" id="2942909"/>
    <lineage>
        <taxon>Bacteria</taxon>
        <taxon>Bacillati</taxon>
        <taxon>Actinomycetota</taxon>
        <taxon>Actinomycetes</taxon>
        <taxon>Micrococcales</taxon>
        <taxon>Dermabacteraceae</taxon>
        <taxon>Brachybacterium</taxon>
    </lineage>
</organism>
<keyword evidence="5 11" id="KW-0547">Nucleotide-binding</keyword>
<keyword evidence="1 11" id="KW-0813">Transport</keyword>
<dbReference type="NCBIfam" id="NF001454">
    <property type="entry name" value="PRK00315.1"/>
    <property type="match status" value="1"/>
</dbReference>
<evidence type="ECO:0000256" key="12">
    <source>
        <dbReference type="SAM" id="MobiDB-lite"/>
    </source>
</evidence>
<evidence type="ECO:0000256" key="10">
    <source>
        <dbReference type="ARBA" id="ARBA00023136"/>
    </source>
</evidence>
<name>A0ABY4N7F7_9MICO</name>
<protein>
    <recommendedName>
        <fullName evidence="11">Potassium-transporting ATPase KdpC subunit</fullName>
    </recommendedName>
    <alternativeName>
        <fullName evidence="11">ATP phosphohydrolase [potassium-transporting] C chain</fullName>
    </alternativeName>
    <alternativeName>
        <fullName evidence="11">Potassium-binding and translocating subunit C</fullName>
    </alternativeName>
    <alternativeName>
        <fullName evidence="11">Potassium-translocating ATPase C chain</fullName>
    </alternativeName>
</protein>
<dbReference type="HAMAP" id="MF_00276">
    <property type="entry name" value="KdpC"/>
    <property type="match status" value="1"/>
</dbReference>
<evidence type="ECO:0000256" key="9">
    <source>
        <dbReference type="ARBA" id="ARBA00023065"/>
    </source>
</evidence>